<accession>A0A4S4NBK2</accession>
<evidence type="ECO:0000313" key="9">
    <source>
        <dbReference type="EMBL" id="THH33340.1"/>
    </source>
</evidence>
<evidence type="ECO:0000256" key="5">
    <source>
        <dbReference type="ARBA" id="ARBA00023016"/>
    </source>
</evidence>
<feature type="compositionally biased region" description="Basic and acidic residues" evidence="8">
    <location>
        <begin position="841"/>
        <end position="861"/>
    </location>
</feature>
<dbReference type="GO" id="GO:0005737">
    <property type="term" value="C:cytoplasm"/>
    <property type="evidence" value="ECO:0007669"/>
    <property type="project" value="UniProtKB-SubCell"/>
</dbReference>
<evidence type="ECO:0000256" key="4">
    <source>
        <dbReference type="ARBA" id="ARBA00022490"/>
    </source>
</evidence>
<dbReference type="Proteomes" id="UP000308730">
    <property type="component" value="Unassembled WGS sequence"/>
</dbReference>
<evidence type="ECO:0000256" key="1">
    <source>
        <dbReference type="ARBA" id="ARBA00004496"/>
    </source>
</evidence>
<feature type="compositionally biased region" description="Basic residues" evidence="8">
    <location>
        <begin position="318"/>
        <end position="328"/>
    </location>
</feature>
<feature type="compositionally biased region" description="Basic and acidic residues" evidence="8">
    <location>
        <begin position="718"/>
        <end position="727"/>
    </location>
</feature>
<feature type="compositionally biased region" description="Polar residues" evidence="8">
    <location>
        <begin position="1177"/>
        <end position="1190"/>
    </location>
</feature>
<organism evidence="9 10">
    <name type="scientific">Antrodiella citrinella</name>
    <dbReference type="NCBI Taxonomy" id="2447956"/>
    <lineage>
        <taxon>Eukaryota</taxon>
        <taxon>Fungi</taxon>
        <taxon>Dikarya</taxon>
        <taxon>Basidiomycota</taxon>
        <taxon>Agaricomycotina</taxon>
        <taxon>Agaricomycetes</taxon>
        <taxon>Polyporales</taxon>
        <taxon>Steccherinaceae</taxon>
        <taxon>Antrodiella</taxon>
    </lineage>
</organism>
<evidence type="ECO:0000256" key="2">
    <source>
        <dbReference type="ARBA" id="ARBA00007112"/>
    </source>
</evidence>
<feature type="region of interest" description="Disordered" evidence="8">
    <location>
        <begin position="312"/>
        <end position="476"/>
    </location>
</feature>
<dbReference type="Pfam" id="PF13945">
    <property type="entry name" value="NST1"/>
    <property type="match status" value="1"/>
</dbReference>
<feature type="compositionally biased region" description="Low complexity" evidence="8">
    <location>
        <begin position="1003"/>
        <end position="1018"/>
    </location>
</feature>
<protein>
    <recommendedName>
        <fullName evidence="3 7">Stress response protein NST1</fullName>
    </recommendedName>
</protein>
<feature type="region of interest" description="Disordered" evidence="8">
    <location>
        <begin position="1134"/>
        <end position="1332"/>
    </location>
</feature>
<feature type="compositionally biased region" description="Pro residues" evidence="8">
    <location>
        <begin position="562"/>
        <end position="571"/>
    </location>
</feature>
<comment type="subcellular location">
    <subcellularLocation>
        <location evidence="1 7">Cytoplasm</location>
    </subcellularLocation>
</comment>
<feature type="compositionally biased region" description="Acidic residues" evidence="8">
    <location>
        <begin position="615"/>
        <end position="654"/>
    </location>
</feature>
<feature type="region of interest" description="Disordered" evidence="8">
    <location>
        <begin position="812"/>
        <end position="1065"/>
    </location>
</feature>
<keyword evidence="4 7" id="KW-0963">Cytoplasm</keyword>
<evidence type="ECO:0000313" key="10">
    <source>
        <dbReference type="Proteomes" id="UP000308730"/>
    </source>
</evidence>
<feature type="region of interest" description="Disordered" evidence="8">
    <location>
        <begin position="557"/>
        <end position="688"/>
    </location>
</feature>
<feature type="region of interest" description="Disordered" evidence="8">
    <location>
        <begin position="1"/>
        <end position="92"/>
    </location>
</feature>
<feature type="compositionally biased region" description="Polar residues" evidence="8">
    <location>
        <begin position="459"/>
        <end position="476"/>
    </location>
</feature>
<keyword evidence="6 7" id="KW-0175">Coiled coil</keyword>
<feature type="compositionally biased region" description="Basic and acidic residues" evidence="8">
    <location>
        <begin position="816"/>
        <end position="825"/>
    </location>
</feature>
<evidence type="ECO:0000256" key="3">
    <source>
        <dbReference type="ARBA" id="ARBA00020733"/>
    </source>
</evidence>
<evidence type="ECO:0000256" key="6">
    <source>
        <dbReference type="ARBA" id="ARBA00023054"/>
    </source>
</evidence>
<evidence type="ECO:0000256" key="7">
    <source>
        <dbReference type="RuleBase" id="RU049441"/>
    </source>
</evidence>
<feature type="compositionally biased region" description="Low complexity" evidence="8">
    <location>
        <begin position="404"/>
        <end position="432"/>
    </location>
</feature>
<comment type="similarity">
    <text evidence="2 7">Belongs to the NST1 family.</text>
</comment>
<feature type="compositionally biased region" description="Low complexity" evidence="8">
    <location>
        <begin position="1220"/>
        <end position="1232"/>
    </location>
</feature>
<keyword evidence="10" id="KW-1185">Reference proteome</keyword>
<feature type="compositionally biased region" description="Pro residues" evidence="8">
    <location>
        <begin position="1302"/>
        <end position="1314"/>
    </location>
</feature>
<feature type="compositionally biased region" description="Basic residues" evidence="8">
    <location>
        <begin position="830"/>
        <end position="840"/>
    </location>
</feature>
<reference evidence="9 10" key="1">
    <citation type="submission" date="2019-02" db="EMBL/GenBank/DDBJ databases">
        <title>Genome sequencing of the rare red list fungi Antrodiella citrinella (Flaviporus citrinellus).</title>
        <authorList>
            <person name="Buettner E."/>
            <person name="Kellner H."/>
        </authorList>
    </citation>
    <scope>NUCLEOTIDE SEQUENCE [LARGE SCALE GENOMIC DNA]</scope>
    <source>
        <strain evidence="9 10">DSM 108506</strain>
    </source>
</reference>
<feature type="compositionally biased region" description="Low complexity" evidence="8">
    <location>
        <begin position="1253"/>
        <end position="1270"/>
    </location>
</feature>
<sequence length="1332" mass="145609">MPAPKKKLSAAGKAPVKRTPVSTAPLPTPAPAAFPATNGKKKKKKGKGKAVADYDEDEDEEDMPPLEPLNGSAQHHRRSGSRTGLSPELESVHLSTTASLSASTRLNHNAIAEAELLATADHLARSMDGSDPDGGGGVGIGVNSEYWASFPEHLRNFVRNTYSQLSSPGNEDEKTQAMYAIAQQIHAGVGLNLNAHSKGQTTTRYSSTTTYPFDPSIFTDPAFQQAMEQAAAANGLQPFRASDARFAEAATAANMLLVNDYGGDEQEYAEDDYFSDEDGDEDDDRPRTASFTLETHIQADGHQVQYVNGHATVTTATSKKKNKKKKRKGNGDDGDRTATPPLPAGYGGYPATALPVTPGAPRNLSHLPPPDSVANTRMTAPRPPPTTNPLQSSRAAGKQPMSYTTAAPANPATPTSRRAASKAPAASQTYQHNHPHHHPSPPSSNTSAAYKSRPPANGNAPTQPAKSSNKIWSTSTSEERERIKEFWLGLGEEERRSLVKIEKEAVLRKMKEQQKHSCMCAVCGRKRNAIEEELEVLYDAYYEELEQYANYQQRYISSGGSLPPPQGPGPFPGSVELDKNGAVISPHTLANPTSRGKNGIVNGRKTAKQTPQAESEFEEEEDDEYEEEEEYEDEEEDEEDEEEEDDGDPEDDPPADQQTAPLGNRRRAATNGKPPPRDGLMNFGNSLTVTGAGNILTVADDLLKNDGQKFLEMMEQLAERRMQREEEAAASVEEDSEDEEEDLDEEDEEEDEDEEDEEDEEEEEVMTEEQKMEEGKRMFSIFAARMFEQRVLQAYREKVAQARQLQLLRELEDEQEQSKEKEAKKLNQAAKKKEKKKQQKMAKDTEKAARAAEKAAEEATIKAKQLAQEEENRKRREEDRARREAQRKAQEEDRLRKEEERRKRQAEEKERQAELDRKRKEKEDKAKADRKEREERERKVREEREAKEKAEKAAAAATRREREQQEKEERERKLAKEKEEKEKADKERAEKEKAEKEARERQQQQQQQQRAAARAARAPTSPRNASASGSTTRSPGTITPSKKNPSKPAAIALQPPTMPQPTRAPIPLVRPSVVTQSQPATPVIPQMPAHFGQAPSTPMYSPIAGINASSAMSPRLNFAPAGPYTGNFVAGSSMPSGPPPLAPSALPRTFGANGPFEPAFGRNTTPLAPIAPPSKILQHSNSLPSPTQAITGGRRASVNDPGPITRPVAPIARPAGDSGSGSTSPSRRSPSPKGFLGSSALAADDDEVIPSQPRRVVAPGAAVGWGASSPRSNGPDMRVPWGPAAPPPGVSPRLPWGASAPGPGPEWHPSPPFFGGPFSNHNSSPPPPHTGS</sequence>
<dbReference type="InterPro" id="IPR025279">
    <property type="entry name" value="NST1"/>
</dbReference>
<feature type="compositionally biased region" description="Acidic residues" evidence="8">
    <location>
        <begin position="732"/>
        <end position="767"/>
    </location>
</feature>
<feature type="region of interest" description="Disordered" evidence="8">
    <location>
        <begin position="718"/>
        <end position="774"/>
    </location>
</feature>
<dbReference type="PANTHER" id="PTHR13595:SF3">
    <property type="entry name" value="CXC DOMAIN-CONTAINING PROTEIN"/>
    <property type="match status" value="1"/>
</dbReference>
<feature type="compositionally biased region" description="Polar residues" evidence="8">
    <location>
        <begin position="1021"/>
        <end position="1043"/>
    </location>
</feature>
<feature type="compositionally biased region" description="Basic and acidic residues" evidence="8">
    <location>
        <begin position="870"/>
        <end position="1002"/>
    </location>
</feature>
<dbReference type="EMBL" id="SGPM01000007">
    <property type="protein sequence ID" value="THH33340.1"/>
    <property type="molecule type" value="Genomic_DNA"/>
</dbReference>
<proteinExistence type="inferred from homology"/>
<comment type="caution">
    <text evidence="9">The sequence shown here is derived from an EMBL/GenBank/DDBJ whole genome shotgun (WGS) entry which is preliminary data.</text>
</comment>
<name>A0A4S4NBK2_9APHY</name>
<keyword evidence="5 7" id="KW-0346">Stress response</keyword>
<feature type="compositionally biased region" description="Acidic residues" evidence="8">
    <location>
        <begin position="53"/>
        <end position="64"/>
    </location>
</feature>
<dbReference type="PANTHER" id="PTHR13595">
    <property type="entry name" value="ARL6IP4 PROTEIN"/>
    <property type="match status" value="1"/>
</dbReference>
<feature type="compositionally biased region" description="Basic residues" evidence="8">
    <location>
        <begin position="39"/>
        <end position="48"/>
    </location>
</feature>
<gene>
    <name evidence="9" type="ORF">EUX98_g820</name>
</gene>
<dbReference type="OrthoDB" id="21629at2759"/>
<dbReference type="CDD" id="cd22249">
    <property type="entry name" value="UDM1_RNF168_RNF169-like"/>
    <property type="match status" value="1"/>
</dbReference>
<evidence type="ECO:0000256" key="8">
    <source>
        <dbReference type="SAM" id="MobiDB-lite"/>
    </source>
</evidence>
<comment type="function">
    <text evidence="7">May act as a negative regulator of salt tolerance.</text>
</comment>